<protein>
    <recommendedName>
        <fullName evidence="3">Flagellar protein FlgN</fullName>
    </recommendedName>
</protein>
<sequence length="102" mass="11500">MSVKVSYDELGSLYTNLLAISTEFDEASARRSDLEDAVDRPYDRDDLRSLAGKFEKQWDDRRSKLNEGLQAVTERAKTVLEGFGDFDVQAAADMAAQMQETE</sequence>
<proteinExistence type="predicted"/>
<gene>
    <name evidence="1" type="ORF">GCM10009777_17060</name>
</gene>
<dbReference type="Proteomes" id="UP001500326">
    <property type="component" value="Unassembled WGS sequence"/>
</dbReference>
<comment type="caution">
    <text evidence="1">The sequence shown here is derived from an EMBL/GenBank/DDBJ whole genome shotgun (WGS) entry which is preliminary data.</text>
</comment>
<evidence type="ECO:0008006" key="3">
    <source>
        <dbReference type="Google" id="ProtNLM"/>
    </source>
</evidence>
<accession>A0ABN2SBC7</accession>
<evidence type="ECO:0000313" key="2">
    <source>
        <dbReference type="Proteomes" id="UP001500326"/>
    </source>
</evidence>
<keyword evidence="2" id="KW-1185">Reference proteome</keyword>
<dbReference type="EMBL" id="BAAAOH010000001">
    <property type="protein sequence ID" value="GAA1983748.1"/>
    <property type="molecule type" value="Genomic_DNA"/>
</dbReference>
<name>A0ABN2SBC7_9MICO</name>
<evidence type="ECO:0000313" key="1">
    <source>
        <dbReference type="EMBL" id="GAA1983748.1"/>
    </source>
</evidence>
<reference evidence="1 2" key="1">
    <citation type="journal article" date="2019" name="Int. J. Syst. Evol. Microbiol.">
        <title>The Global Catalogue of Microorganisms (GCM) 10K type strain sequencing project: providing services to taxonomists for standard genome sequencing and annotation.</title>
        <authorList>
            <consortium name="The Broad Institute Genomics Platform"/>
            <consortium name="The Broad Institute Genome Sequencing Center for Infectious Disease"/>
            <person name="Wu L."/>
            <person name="Ma J."/>
        </authorList>
    </citation>
    <scope>NUCLEOTIDE SEQUENCE [LARGE SCALE GENOMIC DNA]</scope>
    <source>
        <strain evidence="1 2">JCM 14902</strain>
    </source>
</reference>
<organism evidence="1 2">
    <name type="scientific">Microbacterium pumilum</name>
    <dbReference type="NCBI Taxonomy" id="344165"/>
    <lineage>
        <taxon>Bacteria</taxon>
        <taxon>Bacillati</taxon>
        <taxon>Actinomycetota</taxon>
        <taxon>Actinomycetes</taxon>
        <taxon>Micrococcales</taxon>
        <taxon>Microbacteriaceae</taxon>
        <taxon>Microbacterium</taxon>
    </lineage>
</organism>
<dbReference type="RefSeq" id="WP_344060474.1">
    <property type="nucleotide sequence ID" value="NZ_BAAAOH010000001.1"/>
</dbReference>